<feature type="region of interest" description="Disordered" evidence="1">
    <location>
        <begin position="280"/>
        <end position="311"/>
    </location>
</feature>
<feature type="compositionally biased region" description="Basic and acidic residues" evidence="1">
    <location>
        <begin position="284"/>
        <end position="297"/>
    </location>
</feature>
<dbReference type="Pfam" id="PF14970">
    <property type="entry name" value="TEDC1"/>
    <property type="match status" value="1"/>
</dbReference>
<sequence>MKRTKAAVSVEVKRVIGALCKLLAALGLDSVPTPEAFRRAKFGGRPEEDEFWELLSDILQTSGIVSCQTTTQMAADHRKLVAAGLWQTGYHADWMYRRDGGSFSCRDLLLALGWLLAAGTLEKLVTRRVEQLDGCLLSPLPVKPEFSGDVEVDAASLRRLQWLIGHLRHQRRSLLSMIRVRTRLLHDVLSASESSSSSSGRSSAALQEDCARLQQLCDLLEAFTNWRQVENIFWTWMDSVVDLMDPAVATSSHPSRGNPAACCHGDRRLESLRELLLGLPTTQEVEKEQTGSNEDRSGASPHPALLSSLPSVPSIPEVCRVQQEAEKPGGPQSRPDAPDELQASRAVELLLHAESLLLQRRDGRRRANRMLLQETIGCLEELVLIPL</sequence>
<dbReference type="EMBL" id="HADX01014089">
    <property type="protein sequence ID" value="SBP36321.1"/>
    <property type="molecule type" value="Transcribed_RNA"/>
</dbReference>
<proteinExistence type="predicted"/>
<dbReference type="InterPro" id="IPR043535">
    <property type="entry name" value="TEDC1"/>
</dbReference>
<evidence type="ECO:0000256" key="1">
    <source>
        <dbReference type="SAM" id="MobiDB-lite"/>
    </source>
</evidence>
<feature type="compositionally biased region" description="Low complexity" evidence="1">
    <location>
        <begin position="300"/>
        <end position="311"/>
    </location>
</feature>
<protein>
    <submittedName>
        <fullName evidence="3">Chromosome 14 open reading frame 80</fullName>
    </submittedName>
</protein>
<feature type="domain" description="Tubulin epsilon and delta complex protein 1" evidence="2">
    <location>
        <begin position="89"/>
        <end position="242"/>
    </location>
</feature>
<reference evidence="3" key="2">
    <citation type="submission" date="2016-06" db="EMBL/GenBank/DDBJ databases">
        <title>The genome of a short-lived fish provides insights into sex chromosome evolution and the genetic control of aging.</title>
        <authorList>
            <person name="Reichwald K."/>
            <person name="Felder M."/>
            <person name="Petzold A."/>
            <person name="Koch P."/>
            <person name="Groth M."/>
            <person name="Platzer M."/>
        </authorList>
    </citation>
    <scope>NUCLEOTIDE SEQUENCE</scope>
    <source>
        <tissue evidence="3">Brain</tissue>
    </source>
</reference>
<name>A0A1A7X5E6_9TELE</name>
<dbReference type="PANTHER" id="PTHR35076">
    <property type="entry name" value="TUBULIN EPSILON AND DELTA COMPLEX PROTEIN 1"/>
    <property type="match status" value="1"/>
</dbReference>
<evidence type="ECO:0000313" key="3">
    <source>
        <dbReference type="EMBL" id="SBP13178.1"/>
    </source>
</evidence>
<dbReference type="EMBL" id="HADW01011778">
    <property type="protein sequence ID" value="SBP13178.1"/>
    <property type="molecule type" value="Transcribed_RNA"/>
</dbReference>
<evidence type="ECO:0000259" key="2">
    <source>
        <dbReference type="Pfam" id="PF14970"/>
    </source>
</evidence>
<gene>
    <name evidence="3" type="primary">C14ORF80</name>
</gene>
<reference evidence="3" key="1">
    <citation type="submission" date="2016-05" db="EMBL/GenBank/DDBJ databases">
        <authorList>
            <person name="Lavstsen T."/>
            <person name="Jespersen J.S."/>
        </authorList>
    </citation>
    <scope>NUCLEOTIDE SEQUENCE</scope>
    <source>
        <tissue evidence="3">Brain</tissue>
    </source>
</reference>
<dbReference type="AlphaFoldDB" id="A0A1A7X5E6"/>
<dbReference type="InterPro" id="IPR027996">
    <property type="entry name" value="TEDC1_dom"/>
</dbReference>
<organism evidence="3">
    <name type="scientific">Iconisemion striatum</name>
    <dbReference type="NCBI Taxonomy" id="60296"/>
    <lineage>
        <taxon>Eukaryota</taxon>
        <taxon>Metazoa</taxon>
        <taxon>Chordata</taxon>
        <taxon>Craniata</taxon>
        <taxon>Vertebrata</taxon>
        <taxon>Euteleostomi</taxon>
        <taxon>Actinopterygii</taxon>
        <taxon>Neopterygii</taxon>
        <taxon>Teleostei</taxon>
        <taxon>Neoteleostei</taxon>
        <taxon>Acanthomorphata</taxon>
        <taxon>Ovalentaria</taxon>
        <taxon>Atherinomorphae</taxon>
        <taxon>Cyprinodontiformes</taxon>
        <taxon>Nothobranchiidae</taxon>
        <taxon>Iconisemion</taxon>
    </lineage>
</organism>
<dbReference type="PANTHER" id="PTHR35076:SF1">
    <property type="entry name" value="TUBULIN EPSILON AND DELTA COMPLEX PROTEIN 1"/>
    <property type="match status" value="1"/>
</dbReference>
<accession>A0A1A7X5E6</accession>